<gene>
    <name evidence="6" type="ORF">HA48_08295</name>
</gene>
<evidence type="ECO:0000256" key="3">
    <source>
        <dbReference type="ARBA" id="ARBA00022795"/>
    </source>
</evidence>
<dbReference type="AlphaFoldDB" id="A0A1X1DAR3"/>
<comment type="caution">
    <text evidence="6">The sequence shown here is derived from an EMBL/GenBank/DDBJ whole genome shotgun (WGS) entry which is preliminary data.</text>
</comment>
<proteinExistence type="predicted"/>
<dbReference type="Pfam" id="PF05400">
    <property type="entry name" value="FliT"/>
    <property type="match status" value="1"/>
</dbReference>
<dbReference type="InterPro" id="IPR008622">
    <property type="entry name" value="FliT"/>
</dbReference>
<comment type="subcellular location">
    <subcellularLocation>
        <location evidence="1">Cytoplasm</location>
        <location evidence="1">Cytosol</location>
    </subcellularLocation>
</comment>
<keyword evidence="4" id="KW-0143">Chaperone</keyword>
<reference evidence="6 7" key="1">
    <citation type="journal article" date="2017" name="Antonie Van Leeuwenhoek">
        <title>Phylogenomic resolution of the bacterial genus Pantoea and its relationship with Erwinia and Tatumella.</title>
        <authorList>
            <person name="Palmer M."/>
            <person name="Steenkamp E.T."/>
            <person name="Coetzee M.P."/>
            <person name="Chan W.Y."/>
            <person name="van Zyl E."/>
            <person name="De Maayer P."/>
            <person name="Coutinho T.A."/>
            <person name="Blom J."/>
            <person name="Smits T.H."/>
            <person name="Duffy B."/>
            <person name="Venter S.N."/>
        </authorList>
    </citation>
    <scope>NUCLEOTIDE SEQUENCE [LARGE SCALE GENOMIC DNA]</scope>
    <source>
        <strain evidence="6 7">LMG 26277</strain>
    </source>
</reference>
<dbReference type="EMBL" id="MLFS01000017">
    <property type="protein sequence ID" value="ORM73697.1"/>
    <property type="molecule type" value="Genomic_DNA"/>
</dbReference>
<dbReference type="OrthoDB" id="6494117at2"/>
<dbReference type="NCBIfam" id="NF007836">
    <property type="entry name" value="PRK10548.1"/>
    <property type="match status" value="1"/>
</dbReference>
<sequence>MTIHVDLLQGYQQLLKLSNAMLAQAKEGQWDELIACEMTYLRNVESVARDQDTSALPSGLRMQIRPMLKQVLDNENEIKGLLAHRMDELRALVQTTSQQQKVTSAYGRISNQVLYPGNL</sequence>
<keyword evidence="6" id="KW-0969">Cilium</keyword>
<evidence type="ECO:0000256" key="4">
    <source>
        <dbReference type="ARBA" id="ARBA00023186"/>
    </source>
</evidence>
<evidence type="ECO:0000313" key="6">
    <source>
        <dbReference type="EMBL" id="ORM73697.1"/>
    </source>
</evidence>
<dbReference type="GO" id="GO:0044781">
    <property type="term" value="P:bacterial-type flagellum organization"/>
    <property type="evidence" value="ECO:0007669"/>
    <property type="project" value="UniProtKB-KW"/>
</dbReference>
<accession>A0A1X1DAR3</accession>
<name>A0A1X1DAR3_9GAMM</name>
<keyword evidence="6" id="KW-0282">Flagellum</keyword>
<keyword evidence="6" id="KW-0966">Cell projection</keyword>
<dbReference type="Gene3D" id="1.20.58.380">
    <property type="entry name" value="Flagellar protein flit"/>
    <property type="match status" value="1"/>
</dbReference>
<keyword evidence="7" id="KW-1185">Reference proteome</keyword>
<dbReference type="STRING" id="1076551.HA48_08295"/>
<organism evidence="6 7">
    <name type="scientific">Pantoea wallisii</name>
    <dbReference type="NCBI Taxonomy" id="1076551"/>
    <lineage>
        <taxon>Bacteria</taxon>
        <taxon>Pseudomonadati</taxon>
        <taxon>Pseudomonadota</taxon>
        <taxon>Gammaproteobacteria</taxon>
        <taxon>Enterobacterales</taxon>
        <taxon>Erwiniaceae</taxon>
        <taxon>Pantoea</taxon>
    </lineage>
</organism>
<evidence type="ECO:0000313" key="7">
    <source>
        <dbReference type="Proteomes" id="UP000193104"/>
    </source>
</evidence>
<protein>
    <recommendedName>
        <fullName evidence="5">Flagellar protein FliT</fullName>
    </recommendedName>
</protein>
<dbReference type="RefSeq" id="WP_128600616.1">
    <property type="nucleotide sequence ID" value="NZ_MLFS01000017.1"/>
</dbReference>
<dbReference type="Proteomes" id="UP000193104">
    <property type="component" value="Unassembled WGS sequence"/>
</dbReference>
<keyword evidence="3" id="KW-1005">Bacterial flagellum biogenesis</keyword>
<evidence type="ECO:0000256" key="5">
    <source>
        <dbReference type="ARBA" id="ARBA00093797"/>
    </source>
</evidence>
<evidence type="ECO:0000256" key="1">
    <source>
        <dbReference type="ARBA" id="ARBA00004514"/>
    </source>
</evidence>
<keyword evidence="2" id="KW-0963">Cytoplasm</keyword>
<evidence type="ECO:0000256" key="2">
    <source>
        <dbReference type="ARBA" id="ARBA00022490"/>
    </source>
</evidence>